<accession>A0A6J6N5D0</accession>
<sequence length="494" mass="50778">MRRHLAFIVALLVLFSGTDAAEAATVIKVGGACTKAGLIQKSAGKSFVCAKKGAKLAWILISTPAGAKPAAPVAIPDPTPVVTPTPIAIETQAPTTPKTPAELSYLENVLGEPLFTVVGTPNDICQIATTQTNGSGVRQAVTLDDFGKYQFTLTKNGLGTSATVQAKCTKSGEALAVYEAPKTVVKTVSINNFPTAPTPGQVVKYQITGTVDDQCTQENTFPGSAKTTKTITLGKTGAIEATITIGNTTGLWQVGVICKLSGSKSVSAQVAYATVSANISGIPTTMAPGEKFSWTLRATPGDTCDISTTFPGQMPSTQTVTISSSGGISASVTLGSRTGTLIYAVSCAKSGSATAVASVASASAPAPTTPAPTTSSGSRRLTQVCISAGAGVPFETGCQTDSYPFWGLSFCAPRSTSGAWSLYISGTLIQVAKDSGLDSPSMCPDASKPLWITIGSMISSNTLTPQSFLYEVHWVYVSNSKPVTVVYPIRVSVS</sequence>
<proteinExistence type="predicted"/>
<dbReference type="EMBL" id="CAEZXB010000025">
    <property type="protein sequence ID" value="CAB4681362.1"/>
    <property type="molecule type" value="Genomic_DNA"/>
</dbReference>
<dbReference type="AlphaFoldDB" id="A0A6J6N5D0"/>
<gene>
    <name evidence="1" type="ORF">UFOPK2342_01180</name>
</gene>
<evidence type="ECO:0000313" key="1">
    <source>
        <dbReference type="EMBL" id="CAB4681362.1"/>
    </source>
</evidence>
<name>A0A6J6N5D0_9ZZZZ</name>
<reference evidence="1" key="1">
    <citation type="submission" date="2020-05" db="EMBL/GenBank/DDBJ databases">
        <authorList>
            <person name="Chiriac C."/>
            <person name="Salcher M."/>
            <person name="Ghai R."/>
            <person name="Kavagutti S V."/>
        </authorList>
    </citation>
    <scope>NUCLEOTIDE SEQUENCE</scope>
</reference>
<protein>
    <submittedName>
        <fullName evidence="1">Unannotated protein</fullName>
    </submittedName>
</protein>
<organism evidence="1">
    <name type="scientific">freshwater metagenome</name>
    <dbReference type="NCBI Taxonomy" id="449393"/>
    <lineage>
        <taxon>unclassified sequences</taxon>
        <taxon>metagenomes</taxon>
        <taxon>ecological metagenomes</taxon>
    </lineage>
</organism>